<evidence type="ECO:0000313" key="23">
    <source>
        <dbReference type="Proteomes" id="UP000006139"/>
    </source>
</evidence>
<dbReference type="NCBIfam" id="NF000755">
    <property type="entry name" value="PRK00046.1"/>
    <property type="match status" value="1"/>
</dbReference>
<proteinExistence type="inferred from homology"/>
<keyword evidence="14 20" id="KW-0573">Peptidoglycan synthesis</keyword>
<keyword evidence="12 20" id="KW-0521">NADP</keyword>
<dbReference type="NCBIfam" id="TIGR00179">
    <property type="entry name" value="murB"/>
    <property type="match status" value="1"/>
</dbReference>
<dbReference type="GO" id="GO:0008360">
    <property type="term" value="P:regulation of cell shape"/>
    <property type="evidence" value="ECO:0007669"/>
    <property type="project" value="UniProtKB-KW"/>
</dbReference>
<comment type="catalytic activity">
    <reaction evidence="19 20">
        <text>UDP-N-acetyl-alpha-D-muramate + NADP(+) = UDP-N-acetyl-3-O-(1-carboxyvinyl)-alpha-D-glucosamine + NADPH + H(+)</text>
        <dbReference type="Rhea" id="RHEA:12248"/>
        <dbReference type="ChEBI" id="CHEBI:15378"/>
        <dbReference type="ChEBI" id="CHEBI:57783"/>
        <dbReference type="ChEBI" id="CHEBI:58349"/>
        <dbReference type="ChEBI" id="CHEBI:68483"/>
        <dbReference type="ChEBI" id="CHEBI:70757"/>
        <dbReference type="EC" id="1.3.1.98"/>
    </reaction>
</comment>
<dbReference type="EC" id="1.3.1.98" evidence="6 20"/>
<keyword evidence="16 20" id="KW-0131">Cell cycle</keyword>
<keyword evidence="10 20" id="KW-0285">Flavoprotein</keyword>
<comment type="similarity">
    <text evidence="5 20">Belongs to the MurB family.</text>
</comment>
<dbReference type="Gene3D" id="3.30.465.10">
    <property type="match status" value="1"/>
</dbReference>
<dbReference type="Pfam" id="PF02873">
    <property type="entry name" value="MurB_C"/>
    <property type="match status" value="1"/>
</dbReference>
<dbReference type="SUPFAM" id="SSF56194">
    <property type="entry name" value="Uridine diphospho-N-Acetylenolpyruvylglucosamine reductase, MurB, C-terminal domain"/>
    <property type="match status" value="1"/>
</dbReference>
<organism evidence="22 23">
    <name type="scientific">Buchnera aphidicola str. Ua</name>
    <name type="common">Uroleucon ambrosiae</name>
    <dbReference type="NCBI Taxonomy" id="1005057"/>
    <lineage>
        <taxon>Bacteria</taxon>
        <taxon>Pseudomonadati</taxon>
        <taxon>Pseudomonadota</taxon>
        <taxon>Gammaproteobacteria</taxon>
        <taxon>Enterobacterales</taxon>
        <taxon>Erwiniaceae</taxon>
        <taxon>Buchnera</taxon>
    </lineage>
</organism>
<dbReference type="InterPro" id="IPR011601">
    <property type="entry name" value="MurB_C"/>
</dbReference>
<sequence>MYKKKCSRNPSLKHLNTFAIDITAKKIVFVTTIQQLIEISKKCKLYNIPYIILGEASNILFLQNYTGVVIFNRIKGIKIIEQHDSWLLHVSSGEKWHNLVKLTLNLGIFGLENLAFIPGYIGSAAIQNIGAYGLEFKDICQYVEILSLKNCTKMKIYKKFCQFSYRNSIFKYKYENEYAIIKVGIKILKNWKPIILSSMKHYIQKKNINAYQIFNIICKIRKNKLPDPKKTGNAGSFFKNPIITQKKLKKLISLYKSIPYFPQKNSLVKISAGWLIDNYKFNNIHIGDASIYQKQKLILINKKNATPQDIIQLAKIIHSCILNKFHISLEPEIDFIGAFGKIKSLDVLNHKVY</sequence>
<dbReference type="InterPro" id="IPR036318">
    <property type="entry name" value="FAD-bd_PCMH-like_sf"/>
</dbReference>
<dbReference type="PANTHER" id="PTHR21071:SF4">
    <property type="entry name" value="UDP-N-ACETYLENOLPYRUVOYLGLUCOSAMINE REDUCTASE"/>
    <property type="match status" value="1"/>
</dbReference>
<evidence type="ECO:0000256" key="9">
    <source>
        <dbReference type="ARBA" id="ARBA00022618"/>
    </source>
</evidence>
<evidence type="ECO:0000256" key="8">
    <source>
        <dbReference type="ARBA" id="ARBA00022490"/>
    </source>
</evidence>
<keyword evidence="8 20" id="KW-0963">Cytoplasm</keyword>
<dbReference type="EMBL" id="CP002648">
    <property type="protein sequence ID" value="AEO07874.1"/>
    <property type="molecule type" value="Genomic_DNA"/>
</dbReference>
<evidence type="ECO:0000313" key="22">
    <source>
        <dbReference type="EMBL" id="AEO07874.1"/>
    </source>
</evidence>
<dbReference type="GO" id="GO:0008762">
    <property type="term" value="F:UDP-N-acetylmuramate dehydrogenase activity"/>
    <property type="evidence" value="ECO:0007669"/>
    <property type="project" value="UniProtKB-UniRule"/>
</dbReference>
<evidence type="ECO:0000256" key="4">
    <source>
        <dbReference type="ARBA" id="ARBA00004752"/>
    </source>
</evidence>
<evidence type="ECO:0000256" key="1">
    <source>
        <dbReference type="ARBA" id="ARBA00001974"/>
    </source>
</evidence>
<keyword evidence="13 20" id="KW-0133">Cell shape</keyword>
<dbReference type="GO" id="GO:0071555">
    <property type="term" value="P:cell wall organization"/>
    <property type="evidence" value="ECO:0007669"/>
    <property type="project" value="UniProtKB-KW"/>
</dbReference>
<dbReference type="HOGENOM" id="CLU_035304_0_0_6"/>
<comment type="cofactor">
    <cofactor evidence="1 20">
        <name>FAD</name>
        <dbReference type="ChEBI" id="CHEBI:57692"/>
    </cofactor>
</comment>
<dbReference type="PROSITE" id="PS51387">
    <property type="entry name" value="FAD_PCMH"/>
    <property type="match status" value="1"/>
</dbReference>
<comment type="pathway">
    <text evidence="4 20">Cell wall biogenesis; peptidoglycan biosynthesis.</text>
</comment>
<dbReference type="eggNOG" id="COG0812">
    <property type="taxonomic scope" value="Bacteria"/>
</dbReference>
<dbReference type="PATRIC" id="fig|1005057.4.peg.39"/>
<keyword evidence="15 20" id="KW-0560">Oxidoreductase</keyword>
<accession>G2LNT7</accession>
<evidence type="ECO:0000256" key="5">
    <source>
        <dbReference type="ARBA" id="ARBA00010485"/>
    </source>
</evidence>
<gene>
    <name evidence="20 22" type="primary">murB</name>
    <name evidence="22" type="ORF">BUAMB_044</name>
</gene>
<evidence type="ECO:0000256" key="2">
    <source>
        <dbReference type="ARBA" id="ARBA00003921"/>
    </source>
</evidence>
<name>G2LNT7_BUCUM</name>
<feature type="domain" description="FAD-binding PCMH-type" evidence="21">
    <location>
        <begin position="20"/>
        <end position="190"/>
    </location>
</feature>
<dbReference type="GO" id="GO:0005829">
    <property type="term" value="C:cytosol"/>
    <property type="evidence" value="ECO:0007669"/>
    <property type="project" value="TreeGrafter"/>
</dbReference>
<evidence type="ECO:0000256" key="3">
    <source>
        <dbReference type="ARBA" id="ARBA00004496"/>
    </source>
</evidence>
<dbReference type="UniPathway" id="UPA00219"/>
<evidence type="ECO:0000256" key="6">
    <source>
        <dbReference type="ARBA" id="ARBA00012518"/>
    </source>
</evidence>
<dbReference type="InterPro" id="IPR016169">
    <property type="entry name" value="FAD-bd_PCMH_sub2"/>
</dbReference>
<protein>
    <recommendedName>
        <fullName evidence="7 20">UDP-N-acetylenolpyruvoylglucosamine reductase</fullName>
        <ecNumber evidence="6 20">1.3.1.98</ecNumber>
    </recommendedName>
    <alternativeName>
        <fullName evidence="18 20">UDP-N-acetylmuramate dehydrogenase</fullName>
    </alternativeName>
</protein>
<dbReference type="STRING" id="1005057.BUAMB_044"/>
<dbReference type="GO" id="GO:0009252">
    <property type="term" value="P:peptidoglycan biosynthetic process"/>
    <property type="evidence" value="ECO:0007669"/>
    <property type="project" value="UniProtKB-UniRule"/>
</dbReference>
<dbReference type="GO" id="GO:0071949">
    <property type="term" value="F:FAD binding"/>
    <property type="evidence" value="ECO:0007669"/>
    <property type="project" value="InterPro"/>
</dbReference>
<reference evidence="22 23" key="1">
    <citation type="journal article" date="2011" name="PLoS Genet.">
        <title>Sequence conservation and functional constraint on intergenic spacers in reduced genomes of the obligate symbiont buchnera.</title>
        <authorList>
            <person name="Degnan P.H."/>
            <person name="Ochman H."/>
            <person name="Moran N.A."/>
        </authorList>
    </citation>
    <scope>NUCLEOTIDE SEQUENCE [LARGE SCALE GENOMIC DNA]</scope>
    <source>
        <strain evidence="22 23">Ua</strain>
    </source>
</reference>
<dbReference type="InterPro" id="IPR036635">
    <property type="entry name" value="MurB_C_sf"/>
</dbReference>
<evidence type="ECO:0000256" key="16">
    <source>
        <dbReference type="ARBA" id="ARBA00023306"/>
    </source>
</evidence>
<evidence type="ECO:0000256" key="18">
    <source>
        <dbReference type="ARBA" id="ARBA00031026"/>
    </source>
</evidence>
<dbReference type="Pfam" id="PF01565">
    <property type="entry name" value="FAD_binding_4"/>
    <property type="match status" value="1"/>
</dbReference>
<dbReference type="SUPFAM" id="SSF56176">
    <property type="entry name" value="FAD-binding/transporter-associated domain-like"/>
    <property type="match status" value="1"/>
</dbReference>
<dbReference type="RefSeq" id="WP_014499779.1">
    <property type="nucleotide sequence ID" value="NC_017259.1"/>
</dbReference>
<feature type="active site" evidence="20">
    <location>
        <position position="332"/>
    </location>
</feature>
<dbReference type="Proteomes" id="UP000006139">
    <property type="component" value="Chromosome"/>
</dbReference>
<dbReference type="HAMAP" id="MF_00037">
    <property type="entry name" value="MurB"/>
    <property type="match status" value="1"/>
</dbReference>
<comment type="function">
    <text evidence="2 20">Cell wall formation.</text>
</comment>
<dbReference type="Gene3D" id="3.30.43.10">
    <property type="entry name" value="Uridine Diphospho-n-acetylenolpyruvylglucosamine Reductase, domain 2"/>
    <property type="match status" value="1"/>
</dbReference>
<dbReference type="InterPro" id="IPR006094">
    <property type="entry name" value="Oxid_FAD_bind_N"/>
</dbReference>
<evidence type="ECO:0000256" key="14">
    <source>
        <dbReference type="ARBA" id="ARBA00022984"/>
    </source>
</evidence>
<evidence type="ECO:0000256" key="12">
    <source>
        <dbReference type="ARBA" id="ARBA00022857"/>
    </source>
</evidence>
<feature type="active site" description="Proton donor" evidence="20">
    <location>
        <position position="236"/>
    </location>
</feature>
<dbReference type="OrthoDB" id="9804753at2"/>
<evidence type="ECO:0000256" key="20">
    <source>
        <dbReference type="HAMAP-Rule" id="MF_00037"/>
    </source>
</evidence>
<dbReference type="InterPro" id="IPR003170">
    <property type="entry name" value="MurB"/>
</dbReference>
<dbReference type="PANTHER" id="PTHR21071">
    <property type="entry name" value="UDP-N-ACETYLENOLPYRUVOYLGLUCOSAMINE REDUCTASE"/>
    <property type="match status" value="1"/>
</dbReference>
<evidence type="ECO:0000256" key="19">
    <source>
        <dbReference type="ARBA" id="ARBA00048914"/>
    </source>
</evidence>
<evidence type="ECO:0000256" key="10">
    <source>
        <dbReference type="ARBA" id="ARBA00022630"/>
    </source>
</evidence>
<keyword evidence="9 20" id="KW-0132">Cell division</keyword>
<dbReference type="AlphaFoldDB" id="G2LNT7"/>
<evidence type="ECO:0000256" key="15">
    <source>
        <dbReference type="ARBA" id="ARBA00023002"/>
    </source>
</evidence>
<evidence type="ECO:0000256" key="7">
    <source>
        <dbReference type="ARBA" id="ARBA00015188"/>
    </source>
</evidence>
<dbReference type="Gene3D" id="3.90.78.10">
    <property type="entry name" value="UDP-N-acetylenolpyruvoylglucosamine reductase, C-terminal domain"/>
    <property type="match status" value="1"/>
</dbReference>
<dbReference type="InterPro" id="IPR016167">
    <property type="entry name" value="FAD-bd_PCMH_sub1"/>
</dbReference>
<dbReference type="GO" id="GO:0051301">
    <property type="term" value="P:cell division"/>
    <property type="evidence" value="ECO:0007669"/>
    <property type="project" value="UniProtKB-KW"/>
</dbReference>
<keyword evidence="11 20" id="KW-0274">FAD</keyword>
<evidence type="ECO:0000256" key="11">
    <source>
        <dbReference type="ARBA" id="ARBA00022827"/>
    </source>
</evidence>
<evidence type="ECO:0000256" key="17">
    <source>
        <dbReference type="ARBA" id="ARBA00023316"/>
    </source>
</evidence>
<dbReference type="KEGG" id="buh:BUAMB_044"/>
<evidence type="ECO:0000259" key="21">
    <source>
        <dbReference type="PROSITE" id="PS51387"/>
    </source>
</evidence>
<feature type="active site" evidence="20">
    <location>
        <position position="166"/>
    </location>
</feature>
<evidence type="ECO:0000256" key="13">
    <source>
        <dbReference type="ARBA" id="ARBA00022960"/>
    </source>
</evidence>
<keyword evidence="17 20" id="KW-0961">Cell wall biogenesis/degradation</keyword>
<comment type="subcellular location">
    <subcellularLocation>
        <location evidence="3 20">Cytoplasm</location>
    </subcellularLocation>
</comment>
<dbReference type="InterPro" id="IPR016166">
    <property type="entry name" value="FAD-bd_PCMH"/>
</dbReference>